<feature type="active site" description="Charge relay system" evidence="6">
    <location>
        <position position="209"/>
    </location>
</feature>
<dbReference type="OrthoDB" id="9807329at2"/>
<dbReference type="InterPro" id="IPR040449">
    <property type="entry name" value="Peptidase_S66_N"/>
</dbReference>
<dbReference type="Gene3D" id="3.40.50.10740">
    <property type="entry name" value="Class I glutamine amidotransferase-like"/>
    <property type="match status" value="1"/>
</dbReference>
<evidence type="ECO:0000313" key="9">
    <source>
        <dbReference type="EMBL" id="AEP09803.1"/>
    </source>
</evidence>
<evidence type="ECO:0000256" key="4">
    <source>
        <dbReference type="ARBA" id="ARBA00022801"/>
    </source>
</evidence>
<feature type="active site" description="Charge relay system" evidence="6">
    <location>
        <position position="280"/>
    </location>
</feature>
<dbReference type="PANTHER" id="PTHR30237">
    <property type="entry name" value="MURAMOYLTETRAPEPTIDE CARBOXYPEPTIDASE"/>
    <property type="match status" value="1"/>
</dbReference>
<evidence type="ECO:0000259" key="8">
    <source>
        <dbReference type="Pfam" id="PF17676"/>
    </source>
</evidence>
<dbReference type="MEROPS" id="S66.001"/>
<dbReference type="GO" id="GO:0004180">
    <property type="term" value="F:carboxypeptidase activity"/>
    <property type="evidence" value="ECO:0007669"/>
    <property type="project" value="UniProtKB-KW"/>
</dbReference>
<keyword evidence="5" id="KW-0720">Serine protease</keyword>
<proteinExistence type="inferred from homology"/>
<organism evidence="9 10">
    <name type="scientific">Micavibrio aeruginosavorus (strain ARL-13)</name>
    <dbReference type="NCBI Taxonomy" id="856793"/>
    <lineage>
        <taxon>Bacteria</taxon>
        <taxon>Pseudomonadati</taxon>
        <taxon>Bdellovibrionota</taxon>
        <taxon>Bdellovibrionia</taxon>
        <taxon>Bdellovibrionales</taxon>
        <taxon>Pseudobdellovibrionaceae</taxon>
        <taxon>Micavibrio</taxon>
    </lineage>
</organism>
<feature type="domain" description="LD-carboxypeptidase N-terminal" evidence="7">
    <location>
        <begin position="19"/>
        <end position="135"/>
    </location>
</feature>
<evidence type="ECO:0000256" key="1">
    <source>
        <dbReference type="ARBA" id="ARBA00010233"/>
    </source>
</evidence>
<protein>
    <submittedName>
        <fullName evidence="9">LD-carboxypeptidase family protein</fullName>
    </submittedName>
</protein>
<evidence type="ECO:0000313" key="10">
    <source>
        <dbReference type="Proteomes" id="UP000009286"/>
    </source>
</evidence>
<reference evidence="9 10" key="1">
    <citation type="journal article" date="2011" name="BMC Genomics">
        <title>Genomic insights into an obligate epibiotic bacterial predator: Micavibrio aeruginosavorus ARL-13.</title>
        <authorList>
            <person name="Wang Z."/>
            <person name="Kadouri D."/>
            <person name="Wu M."/>
        </authorList>
    </citation>
    <scope>NUCLEOTIDE SEQUENCE [LARGE SCALE GENOMIC DNA]</scope>
    <source>
        <strain evidence="9 10">ARL-13</strain>
    </source>
</reference>
<keyword evidence="10" id="KW-1185">Reference proteome</keyword>
<dbReference type="eggNOG" id="COG1619">
    <property type="taxonomic scope" value="Bacteria"/>
</dbReference>
<gene>
    <name evidence="9" type="ordered locus">MICA_1485</name>
</gene>
<evidence type="ECO:0000256" key="5">
    <source>
        <dbReference type="ARBA" id="ARBA00022825"/>
    </source>
</evidence>
<feature type="domain" description="LD-carboxypeptidase C-terminal" evidence="8">
    <location>
        <begin position="178"/>
        <end position="295"/>
    </location>
</feature>
<dbReference type="KEGG" id="mai:MICA_1485"/>
<evidence type="ECO:0000256" key="3">
    <source>
        <dbReference type="ARBA" id="ARBA00022670"/>
    </source>
</evidence>
<keyword evidence="2 9" id="KW-0121">Carboxypeptidase</keyword>
<feature type="active site" description="Nucleophile" evidence="6">
    <location>
        <position position="115"/>
    </location>
</feature>
<dbReference type="EMBL" id="CP002382">
    <property type="protein sequence ID" value="AEP09803.1"/>
    <property type="molecule type" value="Genomic_DNA"/>
</dbReference>
<sequence length="312" mass="33872">MMATKKPILPPALNPGDTIGIMAPSSRREKTEVTEFESILTARGFNVYVHPQTLARHHQTAGTTAQRVDALHDLFRDKAINAIFTAGGGNRATTMLNHLDMDLIRKNPKILIGYSDVTSLLGAINKDTGLITFHGPVASRLRRPMPKAQLDQCFNMLAGQSAPIPMNRAAVLKGGSVTGRLVGGNLSVMTCLIGTPWQPDFKGAILFLEDCFEETSRIDRMLVHLDNAGAFDDIAGLVMGKFSDLQDTGKTKFGYSLKEIITERLDGRKIPAIMNAPFGHAKDLYTIPFGATATLNAREGKTALSFPNPVVK</sequence>
<dbReference type="HOGENOM" id="CLU_034346_3_1_5"/>
<dbReference type="InterPro" id="IPR027478">
    <property type="entry name" value="LdcA_N"/>
</dbReference>
<evidence type="ECO:0000256" key="6">
    <source>
        <dbReference type="PIRSR" id="PIRSR028757-1"/>
    </source>
</evidence>
<evidence type="ECO:0000259" key="7">
    <source>
        <dbReference type="Pfam" id="PF02016"/>
    </source>
</evidence>
<keyword evidence="3" id="KW-0645">Protease</keyword>
<comment type="similarity">
    <text evidence="1">Belongs to the peptidase S66 family.</text>
</comment>
<dbReference type="SUPFAM" id="SSF52317">
    <property type="entry name" value="Class I glutamine amidotransferase-like"/>
    <property type="match status" value="1"/>
</dbReference>
<dbReference type="GO" id="GO:0006508">
    <property type="term" value="P:proteolysis"/>
    <property type="evidence" value="ECO:0007669"/>
    <property type="project" value="UniProtKB-KW"/>
</dbReference>
<dbReference type="InterPro" id="IPR003507">
    <property type="entry name" value="S66_fam"/>
</dbReference>
<name>G2KNF5_MICAA</name>
<dbReference type="STRING" id="856793.MICA_1485"/>
<dbReference type="GO" id="GO:0008236">
    <property type="term" value="F:serine-type peptidase activity"/>
    <property type="evidence" value="ECO:0007669"/>
    <property type="project" value="UniProtKB-KW"/>
</dbReference>
<dbReference type="RefSeq" id="WP_014103026.1">
    <property type="nucleotide sequence ID" value="NC_016026.1"/>
</dbReference>
<accession>G2KNF5</accession>
<evidence type="ECO:0000256" key="2">
    <source>
        <dbReference type="ARBA" id="ARBA00022645"/>
    </source>
</evidence>
<dbReference type="Pfam" id="PF17676">
    <property type="entry name" value="Peptidase_S66C"/>
    <property type="match status" value="1"/>
</dbReference>
<dbReference type="PIRSF" id="PIRSF028757">
    <property type="entry name" value="LD-carboxypeptidase"/>
    <property type="match status" value="1"/>
</dbReference>
<dbReference type="CDD" id="cd07025">
    <property type="entry name" value="Peptidase_S66"/>
    <property type="match status" value="1"/>
</dbReference>
<dbReference type="InterPro" id="IPR040921">
    <property type="entry name" value="Peptidase_S66C"/>
</dbReference>
<dbReference type="PANTHER" id="PTHR30237:SF2">
    <property type="entry name" value="MUREIN TETRAPEPTIDE CARBOXYPEPTIDASE"/>
    <property type="match status" value="1"/>
</dbReference>
<keyword evidence="4" id="KW-0378">Hydrolase</keyword>
<dbReference type="Pfam" id="PF02016">
    <property type="entry name" value="Peptidase_S66"/>
    <property type="match status" value="1"/>
</dbReference>
<dbReference type="InterPro" id="IPR027461">
    <property type="entry name" value="Carboxypeptidase_A_C_sf"/>
</dbReference>
<dbReference type="Proteomes" id="UP000009286">
    <property type="component" value="Chromosome"/>
</dbReference>
<dbReference type="InterPro" id="IPR029062">
    <property type="entry name" value="Class_I_gatase-like"/>
</dbReference>
<dbReference type="SUPFAM" id="SSF141986">
    <property type="entry name" value="LD-carboxypeptidase A C-terminal domain-like"/>
    <property type="match status" value="1"/>
</dbReference>
<dbReference type="Gene3D" id="3.50.30.60">
    <property type="entry name" value="LD-carboxypeptidase A C-terminal domain-like"/>
    <property type="match status" value="1"/>
</dbReference>
<dbReference type="AlphaFoldDB" id="G2KNF5"/>